<dbReference type="OrthoDB" id="77911at2759"/>
<dbReference type="InterPro" id="IPR050689">
    <property type="entry name" value="FKBP-type_PPIase"/>
</dbReference>
<dbReference type="Gene3D" id="3.10.50.40">
    <property type="match status" value="2"/>
</dbReference>
<dbReference type="GeneID" id="173159"/>
<dbReference type="Bgee" id="WBGene00001433">
    <property type="expression patterns" value="Expressed in larva and 3 other cell types or tissues"/>
</dbReference>
<evidence type="ECO:0000259" key="6">
    <source>
        <dbReference type="PROSITE" id="PS50059"/>
    </source>
</evidence>
<dbReference type="PANTHER" id="PTHR10516">
    <property type="entry name" value="PEPTIDYL-PROLYL CIS-TRANS ISOMERASE"/>
    <property type="match status" value="1"/>
</dbReference>
<dbReference type="Proteomes" id="UP000001940">
    <property type="component" value="Chromosome I"/>
</dbReference>
<dbReference type="HOGENOM" id="CLU_960534_0_0_1"/>
<evidence type="ECO:0000256" key="2">
    <source>
        <dbReference type="ARBA" id="ARBA00013194"/>
    </source>
</evidence>
<evidence type="ECO:0000313" key="8">
    <source>
        <dbReference type="Proteomes" id="UP000001940"/>
    </source>
</evidence>
<dbReference type="Reactome" id="R-CEL-2025928">
    <property type="pathway name" value="Calcineurin activates NFAT"/>
</dbReference>
<dbReference type="PaxDb" id="6239-Y18D10A.25"/>
<dbReference type="PIR" id="T26537">
    <property type="entry name" value="T26537"/>
</dbReference>
<keyword evidence="4 5" id="KW-0413">Isomerase</keyword>
<dbReference type="KEGG" id="cel:CELE_Y18D10A.25"/>
<proteinExistence type="predicted"/>
<evidence type="ECO:0000256" key="3">
    <source>
        <dbReference type="ARBA" id="ARBA00023110"/>
    </source>
</evidence>
<evidence type="ECO:0000313" key="7">
    <source>
        <dbReference type="EMBL" id="CAA22328.1"/>
    </source>
</evidence>
<dbReference type="Reactome" id="R-CEL-2173789">
    <property type="pathway name" value="TGF-beta receptor signaling activates SMADs"/>
</dbReference>
<dbReference type="PROSITE" id="PS50059">
    <property type="entry name" value="FKBP_PPIASE"/>
    <property type="match status" value="2"/>
</dbReference>
<dbReference type="PhylomeDB" id="Q8I4E5"/>
<dbReference type="SMR" id="Q8I4E5"/>
<dbReference type="AlphaFoldDB" id="Q8I4E5"/>
<dbReference type="SUPFAM" id="SSF54534">
    <property type="entry name" value="FKBP-like"/>
    <property type="match status" value="2"/>
</dbReference>
<dbReference type="InterPro" id="IPR001179">
    <property type="entry name" value="PPIase_FKBP_dom"/>
</dbReference>
<evidence type="ECO:0000256" key="4">
    <source>
        <dbReference type="ARBA" id="ARBA00023235"/>
    </source>
</evidence>
<name>Q8I4E5_CAEEL</name>
<protein>
    <recommendedName>
        <fullName evidence="2 5">peptidylprolyl isomerase</fullName>
        <ecNumber evidence="2 5">5.2.1.8</ecNumber>
    </recommendedName>
</protein>
<dbReference type="EC" id="5.2.1.8" evidence="2 5"/>
<dbReference type="FunFam" id="3.10.50.40:FF:000047">
    <property type="entry name" value="Peptidylprolyl isomerase"/>
    <property type="match status" value="1"/>
</dbReference>
<feature type="domain" description="PPIase FKBP-type" evidence="6">
    <location>
        <begin position="102"/>
        <end position="190"/>
    </location>
</feature>
<dbReference type="GO" id="GO:0033017">
    <property type="term" value="C:sarcoplasmic reticulum membrane"/>
    <property type="evidence" value="ECO:0000318"/>
    <property type="project" value="GO_Central"/>
</dbReference>
<dbReference type="eggNOG" id="KOG0544">
    <property type="taxonomic scope" value="Eukaryota"/>
</dbReference>
<dbReference type="Pfam" id="PF00254">
    <property type="entry name" value="FKBP_C"/>
    <property type="match status" value="2"/>
</dbReference>
<dbReference type="PANTHER" id="PTHR10516:SF443">
    <property type="entry name" value="FK506-BINDING PROTEIN 59-RELATED"/>
    <property type="match status" value="1"/>
</dbReference>
<evidence type="ECO:0000256" key="1">
    <source>
        <dbReference type="ARBA" id="ARBA00000971"/>
    </source>
</evidence>
<dbReference type="EMBL" id="BX284601">
    <property type="protein sequence ID" value="CAA22328.1"/>
    <property type="molecule type" value="Genomic_DNA"/>
</dbReference>
<reference evidence="7 8" key="1">
    <citation type="journal article" date="1998" name="Science">
        <title>Genome sequence of the nematode C. elegans: a platform for investigating biology.</title>
        <authorList>
            <consortium name="The C. elegans sequencing consortium"/>
            <person name="Sulson J.E."/>
            <person name="Waterston R."/>
        </authorList>
    </citation>
    <scope>NUCLEOTIDE SEQUENCE [LARGE SCALE GENOMIC DNA]</scope>
    <source>
        <strain evidence="7 8">Bristol N2</strain>
    </source>
</reference>
<dbReference type="STRING" id="6239.Y18D10A.25.1"/>
<accession>Q8I4E5</accession>
<dbReference type="InParanoid" id="Q8I4E5"/>
<dbReference type="Reactome" id="R-CEL-166208">
    <property type="pathway name" value="mTORC1-mediated signalling"/>
</dbReference>
<sequence length="290" mass="32352">MKDQNGVASTDDSVLPSWSNPDVGQFIVSTYNEYEYKRIPFRELEFGCLLCRMRTFNHEGMKKHLRDHVVHKKSSCEHEKPGKTGIHHQVDKAGNGVMPENGQLVQCYIEIKLADCYTSWSNYESQNPIIFKIGFGEVIPGLDIGIPKMKVGEIATFHVSGKYGYGRAGFRGLIPRNASLTCKVRLFNCSWDSYAKIGVDRQILVQGDNVTKSKNGQTVTCHYVLILVDGTKIDSSRDRETPFKFKIGKGEVIKGWDQGVAQMSVKEKSKLTIAPAFGFEKGKLPAGIPA</sequence>
<evidence type="ECO:0000256" key="5">
    <source>
        <dbReference type="PROSITE-ProRule" id="PRU00277"/>
    </source>
</evidence>
<dbReference type="GO" id="GO:0010881">
    <property type="term" value="P:regulation of cardiac muscle contraction by regulation of the release of sequestered calcium ion"/>
    <property type="evidence" value="ECO:0000318"/>
    <property type="project" value="GO_Central"/>
</dbReference>
<dbReference type="PeptideAtlas" id="Q8I4E5"/>
<keyword evidence="3 5" id="KW-0697">Rotamase</keyword>
<dbReference type="CTD" id="173159"/>
<dbReference type="InterPro" id="IPR046357">
    <property type="entry name" value="PPIase_dom_sf"/>
</dbReference>
<organism evidence="7 8">
    <name type="scientific">Caenorhabditis elegans</name>
    <dbReference type="NCBI Taxonomy" id="6239"/>
    <lineage>
        <taxon>Eukaryota</taxon>
        <taxon>Metazoa</taxon>
        <taxon>Ecdysozoa</taxon>
        <taxon>Nematoda</taxon>
        <taxon>Chromadorea</taxon>
        <taxon>Rhabditida</taxon>
        <taxon>Rhabditina</taxon>
        <taxon>Rhabditomorpha</taxon>
        <taxon>Rhabditoidea</taxon>
        <taxon>Rhabditidae</taxon>
        <taxon>Peloderinae</taxon>
        <taxon>Caenorhabditis</taxon>
    </lineage>
</organism>
<gene>
    <name evidence="7 9" type="primary">fkb-8</name>
    <name evidence="7" type="ORF">CELE_Y18D10A.25</name>
    <name evidence="9" type="ORF">Y18D10A.25</name>
</gene>
<feature type="domain" description="PPIase FKBP-type" evidence="6">
    <location>
        <begin position="216"/>
        <end position="290"/>
    </location>
</feature>
<keyword evidence="8" id="KW-1185">Reference proteome</keyword>
<comment type="catalytic activity">
    <reaction evidence="1 5">
        <text>[protein]-peptidylproline (omega=180) = [protein]-peptidylproline (omega=0)</text>
        <dbReference type="Rhea" id="RHEA:16237"/>
        <dbReference type="Rhea" id="RHEA-COMP:10747"/>
        <dbReference type="Rhea" id="RHEA-COMP:10748"/>
        <dbReference type="ChEBI" id="CHEBI:83833"/>
        <dbReference type="ChEBI" id="CHEBI:83834"/>
        <dbReference type="EC" id="5.2.1.8"/>
    </reaction>
</comment>
<evidence type="ECO:0000313" key="9">
    <source>
        <dbReference type="WormBase" id="Y18D10A.25"/>
    </source>
</evidence>
<dbReference type="RefSeq" id="NP_001021725.1">
    <property type="nucleotide sequence ID" value="NM_001026554.6"/>
</dbReference>
<dbReference type="GO" id="GO:0003755">
    <property type="term" value="F:peptidyl-prolyl cis-trans isomerase activity"/>
    <property type="evidence" value="ECO:0000250"/>
    <property type="project" value="WormBase"/>
</dbReference>
<dbReference type="WormBase" id="Y18D10A.25">
    <property type="protein sequence ID" value="CE21415"/>
    <property type="gene ID" value="WBGene00001433"/>
    <property type="gene designation" value="fkb-8"/>
</dbReference>
<dbReference type="AGR" id="WB:WBGene00001433"/>